<keyword evidence="1" id="KW-0378">Hydrolase</keyword>
<dbReference type="InterPro" id="IPR006439">
    <property type="entry name" value="HAD-SF_hydro_IA"/>
</dbReference>
<keyword evidence="2" id="KW-1185">Reference proteome</keyword>
<dbReference type="SUPFAM" id="SSF56784">
    <property type="entry name" value="HAD-like"/>
    <property type="match status" value="1"/>
</dbReference>
<dbReference type="Proteomes" id="UP000596427">
    <property type="component" value="Chromosome"/>
</dbReference>
<dbReference type="InterPro" id="IPR023214">
    <property type="entry name" value="HAD_sf"/>
</dbReference>
<organism evidence="1 2">
    <name type="scientific">Xanthobacter dioxanivorans</name>
    <dbReference type="NCBI Taxonomy" id="2528964"/>
    <lineage>
        <taxon>Bacteria</taxon>
        <taxon>Pseudomonadati</taxon>
        <taxon>Pseudomonadota</taxon>
        <taxon>Alphaproteobacteria</taxon>
        <taxon>Hyphomicrobiales</taxon>
        <taxon>Xanthobacteraceae</taxon>
        <taxon>Xanthobacter</taxon>
    </lineage>
</organism>
<dbReference type="PANTHER" id="PTHR19288:SF46">
    <property type="entry name" value="HALOACID DEHALOGENASE-LIKE HYDROLASE DOMAIN-CONTAINING PROTEIN 2"/>
    <property type="match status" value="1"/>
</dbReference>
<dbReference type="NCBIfam" id="TIGR01460">
    <property type="entry name" value="HAD-SF-IIA"/>
    <property type="match status" value="1"/>
</dbReference>
<dbReference type="NCBIfam" id="TIGR01549">
    <property type="entry name" value="HAD-SF-IA-v1"/>
    <property type="match status" value="1"/>
</dbReference>
<dbReference type="SFLD" id="SFLDS00003">
    <property type="entry name" value="Haloacid_Dehalogenase"/>
    <property type="match status" value="1"/>
</dbReference>
<name>A0A974PSF0_9HYPH</name>
<dbReference type="InterPro" id="IPR006357">
    <property type="entry name" value="HAD-SF_hydro_IIA"/>
</dbReference>
<dbReference type="AlphaFoldDB" id="A0A974PSF0"/>
<evidence type="ECO:0000313" key="1">
    <source>
        <dbReference type="EMBL" id="QRG08686.1"/>
    </source>
</evidence>
<dbReference type="GO" id="GO:0005737">
    <property type="term" value="C:cytoplasm"/>
    <property type="evidence" value="ECO:0007669"/>
    <property type="project" value="TreeGrafter"/>
</dbReference>
<accession>A0A974PSF0</accession>
<dbReference type="Gene3D" id="3.40.50.1000">
    <property type="entry name" value="HAD superfamily/HAD-like"/>
    <property type="match status" value="2"/>
</dbReference>
<dbReference type="RefSeq" id="WP_203195599.1">
    <property type="nucleotide sequence ID" value="NZ_CP063362.1"/>
</dbReference>
<protein>
    <submittedName>
        <fullName evidence="1">HAD-IIA family hydrolase</fullName>
    </submittedName>
</protein>
<dbReference type="PANTHER" id="PTHR19288">
    <property type="entry name" value="4-NITROPHENYLPHOSPHATASE-RELATED"/>
    <property type="match status" value="1"/>
</dbReference>
<dbReference type="KEGG" id="xdi:EZH22_10605"/>
<reference evidence="1 2" key="1">
    <citation type="submission" date="2020-10" db="EMBL/GenBank/DDBJ databases">
        <title>Degradation of 1,4-Dioxane by Xanthobacter sp. YN2, via a Novel Group-2 Soluble Di-Iron Monooxygenase.</title>
        <authorList>
            <person name="Ma F."/>
            <person name="Wang Y."/>
            <person name="Yang J."/>
            <person name="Guo H."/>
            <person name="Su D."/>
            <person name="Yu L."/>
        </authorList>
    </citation>
    <scope>NUCLEOTIDE SEQUENCE [LARGE SCALE GENOMIC DNA]</scope>
    <source>
        <strain evidence="1 2">YN2</strain>
    </source>
</reference>
<dbReference type="InterPro" id="IPR036412">
    <property type="entry name" value="HAD-like_sf"/>
</dbReference>
<evidence type="ECO:0000313" key="2">
    <source>
        <dbReference type="Proteomes" id="UP000596427"/>
    </source>
</evidence>
<gene>
    <name evidence="1" type="ORF">EZH22_10605</name>
</gene>
<dbReference type="Pfam" id="PF00702">
    <property type="entry name" value="Hydrolase"/>
    <property type="match status" value="1"/>
</dbReference>
<proteinExistence type="predicted"/>
<dbReference type="GO" id="GO:0016791">
    <property type="term" value="F:phosphatase activity"/>
    <property type="evidence" value="ECO:0007669"/>
    <property type="project" value="TreeGrafter"/>
</dbReference>
<dbReference type="SFLD" id="SFLDG01129">
    <property type="entry name" value="C1.5:_HAD__Beta-PGM__Phosphata"/>
    <property type="match status" value="1"/>
</dbReference>
<sequence>MQNLISTAARGRLADVASARATLHAARAVLFDLDGTLIRTDEVIDGARDILSAFGDRAMILSNNSSETEEALSERLARSGLEVASRRIVLAGVETVRITASRWPRARAMMLASDKMVALARTLCLTVTDDAPDVVLVARTTAFDYEMLTRAANAVRSGAAFIVANPDLRHPGAAGRLVPETGALAAAIAAASGHEPTYVFGKPQPELFHAALARLGLAPDQVVMVGDNPTTDGAGASRLGIPHILLSEELPLRALVA</sequence>
<dbReference type="EMBL" id="CP063362">
    <property type="protein sequence ID" value="QRG08686.1"/>
    <property type="molecule type" value="Genomic_DNA"/>
</dbReference>